<dbReference type="RefSeq" id="WP_341399013.1">
    <property type="nucleotide sequence ID" value="NZ_JBBUTI010000006.1"/>
</dbReference>
<keyword evidence="3" id="KW-1185">Reference proteome</keyword>
<organism evidence="2 3">
    <name type="scientific">Ideonella margarita</name>
    <dbReference type="NCBI Taxonomy" id="2984191"/>
    <lineage>
        <taxon>Bacteria</taxon>
        <taxon>Pseudomonadati</taxon>
        <taxon>Pseudomonadota</taxon>
        <taxon>Betaproteobacteria</taxon>
        <taxon>Burkholderiales</taxon>
        <taxon>Sphaerotilaceae</taxon>
        <taxon>Ideonella</taxon>
    </lineage>
</organism>
<gene>
    <name evidence="2" type="ORF">AACH00_10185</name>
</gene>
<reference evidence="2 3" key="1">
    <citation type="submission" date="2024-04" db="EMBL/GenBank/DDBJ databases">
        <title>Novel species of the genus Ideonella isolated from streams.</title>
        <authorList>
            <person name="Lu H."/>
        </authorList>
    </citation>
    <scope>NUCLEOTIDE SEQUENCE [LARGE SCALE GENOMIC DNA]</scope>
    <source>
        <strain evidence="2 3">LYT19W</strain>
    </source>
</reference>
<evidence type="ECO:0000313" key="2">
    <source>
        <dbReference type="EMBL" id="MEK8046716.1"/>
    </source>
</evidence>
<protein>
    <submittedName>
        <fullName evidence="2">Uncharacterized protein</fullName>
    </submittedName>
</protein>
<sequence>MSQQAKRGAKAPSAVRKPRGSTGSTTARPADGISILVPVKPLQQALRSSRFLALERAGQSLREIASWDEHLLRDPRLLVPVDVQALVVPPGHKEPMVRLPLPVVSADGQNAAANGPGMPPPFDTGTPRPAGVHLHWAMPDALLRGRLDDGAREGSNRLALPPLPDRWVVLRTVLPRGARVPVVTGWVLEADRAVAVPLGSWREGGKASTAATPAGEAVHREALIGTAGGSVAWSGVYDAVLNRFAFHDTLEDLDKIAPGGVDQGCVSYLVAGWWSDPTLDPLGDAGDLKGLSKHLDKLRWSLPTDWGTQVAQRVAELEAQARRDALGLTTATFDKAGTAQAARVAATPDQPFVPRSLRMVEMAVDERSSAFIGEGAKAWKAPAWHLRSSLLHGVVVGVPVGGKLWGDLRPAAESLSVAMGQHDDDVLAALAARGATPNQQRATERLLAAFTSQRVNQLGSADGLVNLEEGEHAAAFFSQPAGSAGNDRFKQLPQGRLARAGTGAAKSGTSADAANSAKNTATANSNVSNVSKPMSARLGLEFRPDLASRSHLDIEDLASSRIKDALAAFSPRVVDRPAARWTAPTDPMVAVRGASRSLRHGHDGRGSSDRTLGCRWPSQVVEGVAGVADLKALLPTLDHGGLPPEVLKLAREMLLFDPYHLDWLANAVATGDQVKPARARLDAELLMRFGADGVYDGSTAAFSGLGAVLRDVPRDSTSGTPRASQAPAMAAAARLAQRQVAEALRPHSLFEGMDPDLVAITNWQQPWVPLWLEWQVHVEGLDPPTLAAWQLGAVDLQGGATEASVAGEVLTLTGRSLLTGGAATTLHAAISDWLAAEDQLDASPSGGQVDEATEEAYRALDASVQQLDVLTASLDGLRHQLLGFVTQDGLRRPGGPGNVGPAPQRPPASVWAGALTLRRARLLDAFGRTLEVPAKTLGAVAVPSRSVLPARPGRLGLAPRLLRPARWLFRLVDAATPLGAEGVEARVDQIEPALAVNPVVGFLMPDHLDESIELFGADGAPLGELLHEPISGGVMWEAAPGRPGPVDAGPLYGLKASEAPLGLLATGLVAADAAGRADTTAPAGLESMSALSALLRAIDTSQWTVDSLASLGTEHVAGLVGRPLAVVRAQLRLELKPPTDVDLSDPTQAVAWAQAEEDARRHAFEARIGELTRSDDGVLGYFVNDDFSLFHVVDKVVASQAAVSGKYRGHLGLFGKGTAQPQAQALSHPYLAGLKDDDALRLHLGQTVTLTVLMHPGGKCHLTSGILPRKALALARDWVSPGLSRLAPSLRTGPVLVETDLAAKGQVRLPKVSVFGQSQNFLWRDTPASWRTDAILSATQTALLPDEPGELREGWVRVAPEPPEPVK</sequence>
<dbReference type="Proteomes" id="UP001379945">
    <property type="component" value="Unassembled WGS sequence"/>
</dbReference>
<proteinExistence type="predicted"/>
<name>A0ABU9C513_9BURK</name>
<evidence type="ECO:0000313" key="3">
    <source>
        <dbReference type="Proteomes" id="UP001379945"/>
    </source>
</evidence>
<evidence type="ECO:0000256" key="1">
    <source>
        <dbReference type="SAM" id="MobiDB-lite"/>
    </source>
</evidence>
<feature type="region of interest" description="Disordered" evidence="1">
    <location>
        <begin position="499"/>
        <end position="528"/>
    </location>
</feature>
<accession>A0ABU9C513</accession>
<feature type="region of interest" description="Disordered" evidence="1">
    <location>
        <begin position="1"/>
        <end position="29"/>
    </location>
</feature>
<dbReference type="EMBL" id="JBBUTI010000006">
    <property type="protein sequence ID" value="MEK8046716.1"/>
    <property type="molecule type" value="Genomic_DNA"/>
</dbReference>
<comment type="caution">
    <text evidence="2">The sequence shown here is derived from an EMBL/GenBank/DDBJ whole genome shotgun (WGS) entry which is preliminary data.</text>
</comment>